<proteinExistence type="inferred from homology"/>
<sequence length="126" mass="13921">MAVMVCKHLISSLYNQSLRSFNGGQALIIRSKLSTQFSNNPSETSNFSNHEKEKNENNHQQAYEEDIHVKILDASLPFVLNYGWSKNSITAGAESLGYPGVIHGMFPGGGADLVFHFYALSNKEIA</sequence>
<dbReference type="PANTHER" id="PTHR21427">
    <property type="entry name" value="UBIQUINONE BIOSYNTHESIS PROTEIN COQ9, MITOCHONDRIAL"/>
    <property type="match status" value="1"/>
</dbReference>
<dbReference type="GO" id="GO:0006744">
    <property type="term" value="P:ubiquinone biosynthetic process"/>
    <property type="evidence" value="ECO:0007669"/>
    <property type="project" value="UniProtKB-UniRule"/>
</dbReference>
<feature type="compositionally biased region" description="Polar residues" evidence="2">
    <location>
        <begin position="37"/>
        <end position="48"/>
    </location>
</feature>
<evidence type="ECO:0000313" key="4">
    <source>
        <dbReference type="EMBL" id="JAS05649.1"/>
    </source>
</evidence>
<dbReference type="GO" id="GO:0008289">
    <property type="term" value="F:lipid binding"/>
    <property type="evidence" value="ECO:0007669"/>
    <property type="project" value="UniProtKB-UniRule"/>
</dbReference>
<comment type="function">
    <text evidence="1">Membrane-associated protein that warps the membrane surface to access and bind aromatic isoprenes with high specificity, including ubiquinone (CoQ) isoprene intermediates and presents them directly to Coq7, therefore facilitating the Coq7-mediated hydroxylase step. Participates in the biosynthesis of coenzyme Q, also named ubiquinone, an essential lipid-soluble electron transporter for aerobic cellular respiration.</text>
</comment>
<gene>
    <name evidence="4" type="ORF">g.7171</name>
</gene>
<keyword evidence="1" id="KW-0831">Ubiquinone biosynthesis</keyword>
<keyword evidence="1" id="KW-0446">Lipid-binding</keyword>
<dbReference type="EMBL" id="GEDC01031649">
    <property type="protein sequence ID" value="JAS05649.1"/>
    <property type="molecule type" value="Transcribed_RNA"/>
</dbReference>
<comment type="similarity">
    <text evidence="1">Belongs to the COQ9 family.</text>
</comment>
<dbReference type="PANTHER" id="PTHR21427:SF19">
    <property type="entry name" value="UBIQUINONE BIOSYNTHESIS PROTEIN COQ9, MITOCHONDRIAL"/>
    <property type="match status" value="1"/>
</dbReference>
<feature type="non-terminal residue" evidence="4">
    <location>
        <position position="126"/>
    </location>
</feature>
<accession>A0A1B6BXA6</accession>
<dbReference type="InterPro" id="IPR012762">
    <property type="entry name" value="Ubiq_biosynth_COQ9"/>
</dbReference>
<reference evidence="4" key="1">
    <citation type="submission" date="2015-12" db="EMBL/GenBank/DDBJ databases">
        <title>De novo transcriptome assembly of four potential Pierce s Disease insect vectors from Arizona vineyards.</title>
        <authorList>
            <person name="Tassone E.E."/>
        </authorList>
    </citation>
    <scope>NUCLEOTIDE SEQUENCE</scope>
</reference>
<feature type="domain" description="Ubiquinone biosynthesis protein COQ9 HTH" evidence="3">
    <location>
        <begin position="64"/>
        <end position="94"/>
    </location>
</feature>
<protein>
    <recommendedName>
        <fullName evidence="1">Ubiquinone biosynthesis protein</fullName>
    </recommendedName>
</protein>
<keyword evidence="1" id="KW-0496">Mitochondrion</keyword>
<dbReference type="GO" id="GO:0005743">
    <property type="term" value="C:mitochondrial inner membrane"/>
    <property type="evidence" value="ECO:0007669"/>
    <property type="project" value="TreeGrafter"/>
</dbReference>
<comment type="pathway">
    <text evidence="1">Cofactor biosynthesis; ubiquinone biosynthesis.</text>
</comment>
<dbReference type="Pfam" id="PF21392">
    <property type="entry name" value="COQ9_N"/>
    <property type="match status" value="1"/>
</dbReference>
<name>A0A1B6BXA6_9HEMI</name>
<evidence type="ECO:0000256" key="2">
    <source>
        <dbReference type="SAM" id="MobiDB-lite"/>
    </source>
</evidence>
<comment type="subcellular location">
    <subcellularLocation>
        <location evidence="1">Mitochondrion</location>
    </subcellularLocation>
</comment>
<dbReference type="AlphaFoldDB" id="A0A1B6BXA6"/>
<evidence type="ECO:0000259" key="3">
    <source>
        <dbReference type="Pfam" id="PF21392"/>
    </source>
</evidence>
<dbReference type="UniPathway" id="UPA00232"/>
<dbReference type="InterPro" id="IPR048674">
    <property type="entry name" value="COQ9_HTH"/>
</dbReference>
<feature type="region of interest" description="Disordered" evidence="2">
    <location>
        <begin position="37"/>
        <end position="59"/>
    </location>
</feature>
<organism evidence="4">
    <name type="scientific">Clastoptera arizonana</name>
    <name type="common">Arizona spittle bug</name>
    <dbReference type="NCBI Taxonomy" id="38151"/>
    <lineage>
        <taxon>Eukaryota</taxon>
        <taxon>Metazoa</taxon>
        <taxon>Ecdysozoa</taxon>
        <taxon>Arthropoda</taxon>
        <taxon>Hexapoda</taxon>
        <taxon>Insecta</taxon>
        <taxon>Pterygota</taxon>
        <taxon>Neoptera</taxon>
        <taxon>Paraneoptera</taxon>
        <taxon>Hemiptera</taxon>
        <taxon>Auchenorrhyncha</taxon>
        <taxon>Cercopoidea</taxon>
        <taxon>Clastopteridae</taxon>
        <taxon>Clastoptera</taxon>
    </lineage>
</organism>
<evidence type="ECO:0000256" key="1">
    <source>
        <dbReference type="RuleBase" id="RU366063"/>
    </source>
</evidence>